<proteinExistence type="predicted"/>
<keyword evidence="2" id="KW-1185">Reference proteome</keyword>
<dbReference type="OrthoDB" id="9781342at2"/>
<evidence type="ECO:0000313" key="2">
    <source>
        <dbReference type="Proteomes" id="UP000199377"/>
    </source>
</evidence>
<protein>
    <submittedName>
        <fullName evidence="1">Gamma-glutamyltranspeptidase / glutathione hydrolase</fullName>
    </submittedName>
</protein>
<dbReference type="STRING" id="1114924.SAMN05216258_102540"/>
<dbReference type="InterPro" id="IPR029055">
    <property type="entry name" value="Ntn_hydrolases_N"/>
</dbReference>
<reference evidence="1 2" key="1">
    <citation type="submission" date="2016-10" db="EMBL/GenBank/DDBJ databases">
        <authorList>
            <person name="de Groot N.N."/>
        </authorList>
    </citation>
    <scope>NUCLEOTIDE SEQUENCE [LARGE SCALE GENOMIC DNA]</scope>
    <source>
        <strain evidence="1 2">CGMCC 1.11030</strain>
    </source>
</reference>
<sequence length="531" mass="55178">MTFPIVAPYPSRRSPVMADNVVATSQPLAAQAGLEMLRLGGNAVDAALAAAAALTVVEPTGNGLGSDAFAILWDGSALHGLNASGRSPAAWTPERFAGRSAMPERGWEAVTVPGAVGAWMALNARFGTLPFETLLAPAIRLAEGGYPVTPMVAATWARSVATLKDQPGFARTFLPGGRAPAPGERFSNPAAAADLRLIAATKGEAFYRGEIAERIVADAARHGGAMTLDDLAAEAPDWCGTVRGSFDAAELHEIPPNGQGIAACMALGILEHLPVRCFGPDEPEAVHLMIEAMKLALRDAEEYVADLGHMTSVGVEDLLAPGYLATRAAMVDPGRAQDFGAGAPKAGGTVYLTAADASGMMISFIQSNYMGFGSGVVPEGTGVSLQNRGCGFSLAPGSQNRVGPRKRPFHTIIPGFVMKNGAPEMSFGVMGGPMQAQGHVQMVLRTQLWDQDVQSAADAPRWRITHGLGVACEQAMDPGLVEALRALGHQITLETPDVSFGFGGAQLIRRLPGGGYSAGSDPRKDGCAVGF</sequence>
<dbReference type="AlphaFoldDB" id="A0A1I3DEA1"/>
<dbReference type="RefSeq" id="WP_092858677.1">
    <property type="nucleotide sequence ID" value="NZ_FOQH01000002.1"/>
</dbReference>
<dbReference type="GO" id="GO:0016787">
    <property type="term" value="F:hydrolase activity"/>
    <property type="evidence" value="ECO:0007669"/>
    <property type="project" value="UniProtKB-KW"/>
</dbReference>
<dbReference type="InterPro" id="IPR052896">
    <property type="entry name" value="GGT-like_enzyme"/>
</dbReference>
<dbReference type="SUPFAM" id="SSF56235">
    <property type="entry name" value="N-terminal nucleophile aminohydrolases (Ntn hydrolases)"/>
    <property type="match status" value="1"/>
</dbReference>
<dbReference type="PANTHER" id="PTHR43881">
    <property type="entry name" value="GAMMA-GLUTAMYLTRANSPEPTIDASE (AFU_ORTHOLOGUE AFUA_4G13580)"/>
    <property type="match status" value="1"/>
</dbReference>
<gene>
    <name evidence="1" type="ORF">SAMN05216258_102540</name>
</gene>
<dbReference type="Gene3D" id="3.60.20.40">
    <property type="match status" value="1"/>
</dbReference>
<name>A0A1I3DEA1_9RHOB</name>
<keyword evidence="1" id="KW-0378">Hydrolase</keyword>
<dbReference type="InterPro" id="IPR043137">
    <property type="entry name" value="GGT_ssub_C"/>
</dbReference>
<dbReference type="PRINTS" id="PR01210">
    <property type="entry name" value="GGTRANSPTASE"/>
</dbReference>
<dbReference type="Gene3D" id="1.10.246.130">
    <property type="match status" value="1"/>
</dbReference>
<organism evidence="1 2">
    <name type="scientific">Albimonas pacifica</name>
    <dbReference type="NCBI Taxonomy" id="1114924"/>
    <lineage>
        <taxon>Bacteria</taxon>
        <taxon>Pseudomonadati</taxon>
        <taxon>Pseudomonadota</taxon>
        <taxon>Alphaproteobacteria</taxon>
        <taxon>Rhodobacterales</taxon>
        <taxon>Paracoccaceae</taxon>
        <taxon>Albimonas</taxon>
    </lineage>
</organism>
<dbReference type="EMBL" id="FOQH01000002">
    <property type="protein sequence ID" value="SFH85064.1"/>
    <property type="molecule type" value="Genomic_DNA"/>
</dbReference>
<dbReference type="Proteomes" id="UP000199377">
    <property type="component" value="Unassembled WGS sequence"/>
</dbReference>
<dbReference type="PANTHER" id="PTHR43881:SF1">
    <property type="entry name" value="GAMMA-GLUTAMYLTRANSPEPTIDASE (AFU_ORTHOLOGUE AFUA_4G13580)"/>
    <property type="match status" value="1"/>
</dbReference>
<accession>A0A1I3DEA1</accession>
<dbReference type="InterPro" id="IPR043138">
    <property type="entry name" value="GGT_lsub"/>
</dbReference>
<evidence type="ECO:0000313" key="1">
    <source>
        <dbReference type="EMBL" id="SFH85064.1"/>
    </source>
</evidence>
<dbReference type="Pfam" id="PF01019">
    <property type="entry name" value="G_glu_transpept"/>
    <property type="match status" value="1"/>
</dbReference>